<keyword evidence="9" id="KW-0498">Mitosis</keyword>
<keyword evidence="12" id="KW-0175">Coiled coil</keyword>
<name>A0A2J6TVL4_9HELO</name>
<evidence type="ECO:0000313" key="20">
    <source>
        <dbReference type="EMBL" id="PMD67072.1"/>
    </source>
</evidence>
<evidence type="ECO:0000256" key="5">
    <source>
        <dbReference type="ARBA" id="ARBA00022454"/>
    </source>
</evidence>
<keyword evidence="13" id="KW-0206">Cytoskeleton</keyword>
<organism evidence="20 21">
    <name type="scientific">Hyaloscypha bicolor E</name>
    <dbReference type="NCBI Taxonomy" id="1095630"/>
    <lineage>
        <taxon>Eukaryota</taxon>
        <taxon>Fungi</taxon>
        <taxon>Dikarya</taxon>
        <taxon>Ascomycota</taxon>
        <taxon>Pezizomycotina</taxon>
        <taxon>Leotiomycetes</taxon>
        <taxon>Helotiales</taxon>
        <taxon>Hyaloscyphaceae</taxon>
        <taxon>Hyaloscypha</taxon>
        <taxon>Hyaloscypha bicolor</taxon>
    </lineage>
</organism>
<proteinExistence type="inferred from homology"/>
<dbReference type="GO" id="GO:0008608">
    <property type="term" value="P:attachment of spindle microtubules to kinetochore"/>
    <property type="evidence" value="ECO:0007669"/>
    <property type="project" value="InterPro"/>
</dbReference>
<accession>A0A2J6TVL4</accession>
<keyword evidence="8" id="KW-0493">Microtubule</keyword>
<dbReference type="RefSeq" id="XP_024743976.1">
    <property type="nucleotide sequence ID" value="XM_024887745.1"/>
</dbReference>
<dbReference type="Pfam" id="PF08657">
    <property type="entry name" value="DASH_Spc34"/>
    <property type="match status" value="2"/>
</dbReference>
<evidence type="ECO:0000256" key="1">
    <source>
        <dbReference type="ARBA" id="ARBA00004123"/>
    </source>
</evidence>
<dbReference type="GeneID" id="36595821"/>
<evidence type="ECO:0000256" key="8">
    <source>
        <dbReference type="ARBA" id="ARBA00022701"/>
    </source>
</evidence>
<evidence type="ECO:0000256" key="12">
    <source>
        <dbReference type="ARBA" id="ARBA00023054"/>
    </source>
</evidence>
<dbReference type="AlphaFoldDB" id="A0A2J6TVL4"/>
<dbReference type="STRING" id="1095630.A0A2J6TVL4"/>
<keyword evidence="6" id="KW-0963">Cytoplasm</keyword>
<feature type="compositionally biased region" description="Basic and acidic residues" evidence="19">
    <location>
        <begin position="271"/>
        <end position="288"/>
    </location>
</feature>
<evidence type="ECO:0000256" key="17">
    <source>
        <dbReference type="ARBA" id="ARBA00044112"/>
    </source>
</evidence>
<evidence type="ECO:0000256" key="4">
    <source>
        <dbReference type="ARBA" id="ARBA00008491"/>
    </source>
</evidence>
<evidence type="ECO:0000256" key="19">
    <source>
        <dbReference type="SAM" id="MobiDB-lite"/>
    </source>
</evidence>
<evidence type="ECO:0000256" key="10">
    <source>
        <dbReference type="ARBA" id="ARBA00022829"/>
    </source>
</evidence>
<evidence type="ECO:0000256" key="16">
    <source>
        <dbReference type="ARBA" id="ARBA00023328"/>
    </source>
</evidence>
<protein>
    <recommendedName>
        <fullName evidence="17">DASH complex subunit SPC34</fullName>
    </recommendedName>
    <alternativeName>
        <fullName evidence="18">Outer kinetochore protein SPC34</fullName>
    </alternativeName>
</protein>
<feature type="region of interest" description="Disordered" evidence="19">
    <location>
        <begin position="51"/>
        <end position="76"/>
    </location>
</feature>
<evidence type="ECO:0000256" key="13">
    <source>
        <dbReference type="ARBA" id="ARBA00023212"/>
    </source>
</evidence>
<evidence type="ECO:0000256" key="18">
    <source>
        <dbReference type="ARBA" id="ARBA00044346"/>
    </source>
</evidence>
<evidence type="ECO:0000256" key="15">
    <source>
        <dbReference type="ARBA" id="ARBA00023306"/>
    </source>
</evidence>
<comment type="similarity">
    <text evidence="4">Belongs to the DASH complex SPC34 family.</text>
</comment>
<evidence type="ECO:0000256" key="11">
    <source>
        <dbReference type="ARBA" id="ARBA00022838"/>
    </source>
</evidence>
<feature type="compositionally biased region" description="Acidic residues" evidence="19">
    <location>
        <begin position="189"/>
        <end position="212"/>
    </location>
</feature>
<dbReference type="InParanoid" id="A0A2J6TVL4"/>
<dbReference type="Proteomes" id="UP000235371">
    <property type="component" value="Unassembled WGS sequence"/>
</dbReference>
<dbReference type="GO" id="GO:0051301">
    <property type="term" value="P:cell division"/>
    <property type="evidence" value="ECO:0007669"/>
    <property type="project" value="UniProtKB-KW"/>
</dbReference>
<keyword evidence="5" id="KW-0158">Chromosome</keyword>
<keyword evidence="11" id="KW-0995">Kinetochore</keyword>
<keyword evidence="16" id="KW-0137">Centromere</keyword>
<gene>
    <name evidence="20" type="ORF">K444DRAFT_689548</name>
</gene>
<evidence type="ECO:0000256" key="7">
    <source>
        <dbReference type="ARBA" id="ARBA00022618"/>
    </source>
</evidence>
<dbReference type="OrthoDB" id="10016597at2759"/>
<keyword evidence="21" id="KW-1185">Reference proteome</keyword>
<feature type="region of interest" description="Disordered" evidence="19">
    <location>
        <begin position="176"/>
        <end position="218"/>
    </location>
</feature>
<evidence type="ECO:0000256" key="9">
    <source>
        <dbReference type="ARBA" id="ARBA00022776"/>
    </source>
</evidence>
<dbReference type="InterPro" id="IPR013966">
    <property type="entry name" value="Spc34"/>
</dbReference>
<feature type="compositionally biased region" description="Basic and acidic residues" evidence="19">
    <location>
        <begin position="176"/>
        <end position="188"/>
    </location>
</feature>
<sequence length="352" mass="39260">MSLLERHLEQISLSSESIATLPFPPPKIFTNALLSTPDITSLIRDTEPHERALFSVPPPPPPVTSTTPYPDPKSSTRRQTVFNVAQGEVTAGGAVGARAPRRNTAVAAVLGAELHSEVRKTEGKGEVDIEVLLRGVEKLNNVYSVPGVPERVQSLRTRYVQIVGSVEHYERKVEKQQRELERMNRGEAWDEDEDEEEGDEEFAQEEEVEVTEEDLRREEEEIRELERKKRELEERANVDNVLRGGMILNLERGVATGFADRNYSGDTKLPPSREKSPDPTVELPKEGGKPASVQEVKGEIKEMKKTMAELDEELRLKLEGVSGEGGTAGVEYEGGKAVGLKRSVKENMFRII</sequence>
<dbReference type="GO" id="GO:0042729">
    <property type="term" value="C:DASH complex"/>
    <property type="evidence" value="ECO:0007669"/>
    <property type="project" value="InterPro"/>
</dbReference>
<evidence type="ECO:0000256" key="14">
    <source>
        <dbReference type="ARBA" id="ARBA00023242"/>
    </source>
</evidence>
<dbReference type="EMBL" id="KZ613740">
    <property type="protein sequence ID" value="PMD67072.1"/>
    <property type="molecule type" value="Genomic_DNA"/>
</dbReference>
<keyword evidence="10" id="KW-0159">Chromosome partition</keyword>
<keyword evidence="7" id="KW-0132">Cell division</keyword>
<evidence type="ECO:0000313" key="21">
    <source>
        <dbReference type="Proteomes" id="UP000235371"/>
    </source>
</evidence>
<comment type="subcellular location">
    <subcellularLocation>
        <location evidence="3">Chromosome</location>
        <location evidence="3">Centromere</location>
        <location evidence="3">Kinetochore</location>
    </subcellularLocation>
    <subcellularLocation>
        <location evidence="2">Cytoplasm</location>
        <location evidence="2">Cytoskeleton</location>
        <location evidence="2">Spindle</location>
    </subcellularLocation>
    <subcellularLocation>
        <location evidence="1">Nucleus</location>
    </subcellularLocation>
</comment>
<dbReference type="GO" id="GO:0005876">
    <property type="term" value="C:spindle microtubule"/>
    <property type="evidence" value="ECO:0007669"/>
    <property type="project" value="InterPro"/>
</dbReference>
<evidence type="ECO:0000256" key="3">
    <source>
        <dbReference type="ARBA" id="ARBA00004629"/>
    </source>
</evidence>
<reference evidence="20 21" key="1">
    <citation type="submission" date="2016-04" db="EMBL/GenBank/DDBJ databases">
        <title>A degradative enzymes factory behind the ericoid mycorrhizal symbiosis.</title>
        <authorList>
            <consortium name="DOE Joint Genome Institute"/>
            <person name="Martino E."/>
            <person name="Morin E."/>
            <person name="Grelet G."/>
            <person name="Kuo A."/>
            <person name="Kohler A."/>
            <person name="Daghino S."/>
            <person name="Barry K."/>
            <person name="Choi C."/>
            <person name="Cichocki N."/>
            <person name="Clum A."/>
            <person name="Copeland A."/>
            <person name="Hainaut M."/>
            <person name="Haridas S."/>
            <person name="Labutti K."/>
            <person name="Lindquist E."/>
            <person name="Lipzen A."/>
            <person name="Khouja H.-R."/>
            <person name="Murat C."/>
            <person name="Ohm R."/>
            <person name="Olson A."/>
            <person name="Spatafora J."/>
            <person name="Veneault-Fourrey C."/>
            <person name="Henrissat B."/>
            <person name="Grigoriev I."/>
            <person name="Martin F."/>
            <person name="Perotto S."/>
        </authorList>
    </citation>
    <scope>NUCLEOTIDE SEQUENCE [LARGE SCALE GENOMIC DNA]</scope>
    <source>
        <strain evidence="20 21">E</strain>
    </source>
</reference>
<keyword evidence="14" id="KW-0539">Nucleus</keyword>
<evidence type="ECO:0000256" key="2">
    <source>
        <dbReference type="ARBA" id="ARBA00004186"/>
    </source>
</evidence>
<keyword evidence="15" id="KW-0131">Cell cycle</keyword>
<feature type="region of interest" description="Disordered" evidence="19">
    <location>
        <begin position="259"/>
        <end position="294"/>
    </location>
</feature>
<evidence type="ECO:0000256" key="6">
    <source>
        <dbReference type="ARBA" id="ARBA00022490"/>
    </source>
</evidence>